<dbReference type="SUPFAM" id="SSF51445">
    <property type="entry name" value="(Trans)glycosidases"/>
    <property type="match status" value="1"/>
</dbReference>
<evidence type="ECO:0000313" key="3">
    <source>
        <dbReference type="EMBL" id="RDL30105.1"/>
    </source>
</evidence>
<dbReference type="GO" id="GO:0071966">
    <property type="term" value="P:fungal-type cell wall polysaccharide metabolic process"/>
    <property type="evidence" value="ECO:0007669"/>
    <property type="project" value="TreeGrafter"/>
</dbReference>
<dbReference type="GO" id="GO:0009277">
    <property type="term" value="C:fungal-type cell wall"/>
    <property type="evidence" value="ECO:0007669"/>
    <property type="project" value="TreeGrafter"/>
</dbReference>
<dbReference type="OrthoDB" id="5985073at2759"/>
<comment type="caution">
    <text evidence="3">The sequence shown here is derived from an EMBL/GenBank/DDBJ whole genome shotgun (WGS) entry which is preliminary data.</text>
</comment>
<dbReference type="PANTHER" id="PTHR34154:SF10">
    <property type="entry name" value="ASL1-LIKE GLYCOSYL HYDROLASE CATALYTIC DOMAIN-CONTAINING PROTEIN"/>
    <property type="match status" value="1"/>
</dbReference>
<evidence type="ECO:0000259" key="2">
    <source>
        <dbReference type="Pfam" id="PF11790"/>
    </source>
</evidence>
<dbReference type="Pfam" id="PF11790">
    <property type="entry name" value="Glyco_hydro_cc"/>
    <property type="match status" value="1"/>
</dbReference>
<dbReference type="Proteomes" id="UP000254866">
    <property type="component" value="Unassembled WGS sequence"/>
</dbReference>
<sequence>MLSLIPVVLKLAGLLLGLLTVQAEAAVGKRGVPFNDPPTWIQCWGGSKVSWAHNWGSRMPDGFPGNLEFIPMLWGLDGAHVDGWVNNANNALSRGSGHLIAFNEPDACDWGQSCISPKDAADGYRQHMAPFRGRASLGSPAITNRDQNLTWLKDFMRLCSDCPIDFITVHWYDHANNFAYFTWYMNQVHSISGGRYIWITEFNAAGTTDEQINFLNQALPWLDSTIWIQSYAWFWTDPLFQGGSLVNWAGRPTALGGEYGWH</sequence>
<protein>
    <recommendedName>
        <fullName evidence="2">Asl1-like glycosyl hydrolase catalytic domain-containing protein</fullName>
    </recommendedName>
</protein>
<dbReference type="PANTHER" id="PTHR34154">
    <property type="entry name" value="ALKALI-SENSITIVE LINKAGE PROTEIN 1"/>
    <property type="match status" value="1"/>
</dbReference>
<dbReference type="InterPro" id="IPR024655">
    <property type="entry name" value="Asl1_glyco_hydro_catalytic"/>
</dbReference>
<organism evidence="3 4">
    <name type="scientific">Venustampulla echinocandica</name>
    <dbReference type="NCBI Taxonomy" id="2656787"/>
    <lineage>
        <taxon>Eukaryota</taxon>
        <taxon>Fungi</taxon>
        <taxon>Dikarya</taxon>
        <taxon>Ascomycota</taxon>
        <taxon>Pezizomycotina</taxon>
        <taxon>Leotiomycetes</taxon>
        <taxon>Helotiales</taxon>
        <taxon>Pleuroascaceae</taxon>
        <taxon>Venustampulla</taxon>
    </lineage>
</organism>
<feature type="signal peptide" evidence="1">
    <location>
        <begin position="1"/>
        <end position="25"/>
    </location>
</feature>
<dbReference type="InterPro" id="IPR017853">
    <property type="entry name" value="GH"/>
</dbReference>
<dbReference type="InterPro" id="IPR053183">
    <property type="entry name" value="ASL1"/>
</dbReference>
<accession>A0A370T958</accession>
<feature type="domain" description="Asl1-like glycosyl hydrolase catalytic" evidence="2">
    <location>
        <begin position="44"/>
        <end position="259"/>
    </location>
</feature>
<evidence type="ECO:0000256" key="1">
    <source>
        <dbReference type="SAM" id="SignalP"/>
    </source>
</evidence>
<keyword evidence="1" id="KW-0732">Signal</keyword>
<name>A0A370T958_9HELO</name>
<evidence type="ECO:0000313" key="4">
    <source>
        <dbReference type="Proteomes" id="UP000254866"/>
    </source>
</evidence>
<reference evidence="3 4" key="1">
    <citation type="journal article" date="2018" name="IMA Fungus">
        <title>IMA Genome-F 9: Draft genome sequence of Annulohypoxylon stygium, Aspergillus mulundensis, Berkeleyomyces basicola (syn. Thielaviopsis basicola), Ceratocystis smalleyi, two Cercospora beticola strains, Coleophoma cylindrospora, Fusarium fracticaudum, Phialophora cf. hyalina, and Morchella septimelata.</title>
        <authorList>
            <person name="Wingfield B.D."/>
            <person name="Bills G.F."/>
            <person name="Dong Y."/>
            <person name="Huang W."/>
            <person name="Nel W.J."/>
            <person name="Swalarsk-Parry B.S."/>
            <person name="Vaghefi N."/>
            <person name="Wilken P.M."/>
            <person name="An Z."/>
            <person name="de Beer Z.W."/>
            <person name="De Vos L."/>
            <person name="Chen L."/>
            <person name="Duong T.A."/>
            <person name="Gao Y."/>
            <person name="Hammerbacher A."/>
            <person name="Kikkert J.R."/>
            <person name="Li Y."/>
            <person name="Li H."/>
            <person name="Li K."/>
            <person name="Li Q."/>
            <person name="Liu X."/>
            <person name="Ma X."/>
            <person name="Naidoo K."/>
            <person name="Pethybridge S.J."/>
            <person name="Sun J."/>
            <person name="Steenkamp E.T."/>
            <person name="van der Nest M.A."/>
            <person name="van Wyk S."/>
            <person name="Wingfield M.J."/>
            <person name="Xiong C."/>
            <person name="Yue Q."/>
            <person name="Zhang X."/>
        </authorList>
    </citation>
    <scope>NUCLEOTIDE SEQUENCE [LARGE SCALE GENOMIC DNA]</scope>
    <source>
        <strain evidence="3 4">BP 5553</strain>
    </source>
</reference>
<dbReference type="RefSeq" id="XP_031864713.1">
    <property type="nucleotide sequence ID" value="XM_032019006.1"/>
</dbReference>
<dbReference type="EMBL" id="NPIC01000016">
    <property type="protein sequence ID" value="RDL30105.1"/>
    <property type="molecule type" value="Genomic_DNA"/>
</dbReference>
<dbReference type="STRING" id="2656787.A0A370T958"/>
<dbReference type="AlphaFoldDB" id="A0A370T958"/>
<keyword evidence="4" id="KW-1185">Reference proteome</keyword>
<dbReference type="GeneID" id="43603232"/>
<dbReference type="Gene3D" id="3.20.20.80">
    <property type="entry name" value="Glycosidases"/>
    <property type="match status" value="1"/>
</dbReference>
<feature type="chain" id="PRO_5016769462" description="Asl1-like glycosyl hydrolase catalytic domain-containing protein" evidence="1">
    <location>
        <begin position="26"/>
        <end position="262"/>
    </location>
</feature>
<proteinExistence type="predicted"/>
<gene>
    <name evidence="3" type="ORF">BP5553_10383</name>
</gene>